<dbReference type="GO" id="GO:0030170">
    <property type="term" value="F:pyridoxal phosphate binding"/>
    <property type="evidence" value="ECO:0007669"/>
    <property type="project" value="UniProtKB-ARBA"/>
</dbReference>
<evidence type="ECO:0000256" key="17">
    <source>
        <dbReference type="ARBA" id="ARBA00023122"/>
    </source>
</evidence>
<evidence type="ECO:0000256" key="19">
    <source>
        <dbReference type="ARBA" id="ARBA00023239"/>
    </source>
</evidence>
<dbReference type="Gene3D" id="3.10.580.10">
    <property type="entry name" value="CBS-domain"/>
    <property type="match status" value="2"/>
</dbReference>
<organism evidence="27 28">
    <name type="scientific">Frankliniella fusca</name>
    <dbReference type="NCBI Taxonomy" id="407009"/>
    <lineage>
        <taxon>Eukaryota</taxon>
        <taxon>Metazoa</taxon>
        <taxon>Ecdysozoa</taxon>
        <taxon>Arthropoda</taxon>
        <taxon>Hexapoda</taxon>
        <taxon>Insecta</taxon>
        <taxon>Pterygota</taxon>
        <taxon>Neoptera</taxon>
        <taxon>Paraneoptera</taxon>
        <taxon>Thysanoptera</taxon>
        <taxon>Terebrantia</taxon>
        <taxon>Thripoidea</taxon>
        <taxon>Thripidae</taxon>
        <taxon>Frankliniella</taxon>
    </lineage>
</organism>
<evidence type="ECO:0000256" key="5">
    <source>
        <dbReference type="ARBA" id="ARBA00007103"/>
    </source>
</evidence>
<feature type="domain" description="CBS" evidence="26">
    <location>
        <begin position="910"/>
        <end position="970"/>
    </location>
</feature>
<gene>
    <name evidence="27" type="ORF">KUF71_009128</name>
</gene>
<keyword evidence="14" id="KW-0832">Ubl conjugation</keyword>
<proteinExistence type="inferred from homology"/>
<keyword evidence="19 25" id="KW-0456">Lyase</keyword>
<evidence type="ECO:0000313" key="27">
    <source>
        <dbReference type="EMBL" id="KAK3919842.1"/>
    </source>
</evidence>
<dbReference type="SUPFAM" id="SSF53686">
    <property type="entry name" value="Tryptophan synthase beta subunit-like PLP-dependent enzymes"/>
    <property type="match status" value="2"/>
</dbReference>
<comment type="function">
    <text evidence="22">Hydro-lyase catalyzing the first step of the transsulfuration pathway, where the hydroxyl group of L-serine is displaced by L-homocysteine in a beta-replacement reaction to form L-cystathionine, the precursor of L-cysteine. This catabolic route allows the elimination of L-methionine and the toxic metabolite L-homocysteine. Also involved in the production of hydrogen sulfide, a gasotransmitter with signaling and cytoprotective effects on neurons.</text>
</comment>
<dbReference type="InterPro" id="IPR001216">
    <property type="entry name" value="P-phosphate_BS"/>
</dbReference>
<evidence type="ECO:0000256" key="6">
    <source>
        <dbReference type="ARBA" id="ARBA00011881"/>
    </source>
</evidence>
<evidence type="ECO:0000256" key="21">
    <source>
        <dbReference type="ARBA" id="ARBA00026192"/>
    </source>
</evidence>
<dbReference type="GO" id="GO:0004122">
    <property type="term" value="F:cystathionine beta-synthase activity"/>
    <property type="evidence" value="ECO:0007669"/>
    <property type="project" value="UniProtKB-UniRule"/>
</dbReference>
<dbReference type="Pfam" id="PF00571">
    <property type="entry name" value="CBS"/>
    <property type="match status" value="2"/>
</dbReference>
<dbReference type="GO" id="GO:0046872">
    <property type="term" value="F:metal ion binding"/>
    <property type="evidence" value="ECO:0007669"/>
    <property type="project" value="UniProtKB-KW"/>
</dbReference>
<evidence type="ECO:0000256" key="24">
    <source>
        <dbReference type="PROSITE-ProRule" id="PRU00703"/>
    </source>
</evidence>
<dbReference type="PROSITE" id="PS00901">
    <property type="entry name" value="CYS_SYNTHASE"/>
    <property type="match status" value="2"/>
</dbReference>
<dbReference type="PANTHER" id="PTHR10314">
    <property type="entry name" value="CYSTATHIONINE BETA-SYNTHASE"/>
    <property type="match status" value="1"/>
</dbReference>
<dbReference type="CDD" id="cd04608">
    <property type="entry name" value="CBS_pair_CBS"/>
    <property type="match status" value="1"/>
</dbReference>
<dbReference type="InterPro" id="IPR046342">
    <property type="entry name" value="CBS_dom_sf"/>
</dbReference>
<comment type="pathway">
    <text evidence="4">Amino-acid biosynthesis; L-cysteine biosynthesis; L-cysteine from L-homocysteine and L-serine: step 1/2.</text>
</comment>
<evidence type="ECO:0000256" key="2">
    <source>
        <dbReference type="ARBA" id="ARBA00004123"/>
    </source>
</evidence>
<dbReference type="FunFam" id="3.40.50.1100:FF:000003">
    <property type="entry name" value="Cystathionine beta-synthase"/>
    <property type="match status" value="2"/>
</dbReference>
<evidence type="ECO:0000256" key="13">
    <source>
        <dbReference type="ARBA" id="ARBA00022723"/>
    </source>
</evidence>
<dbReference type="AlphaFoldDB" id="A0AAE1HEK9"/>
<name>A0AAE1HEK9_9NEOP</name>
<comment type="similarity">
    <text evidence="5 25">Belongs to the cysteine synthase/cystathionine beta-synthase family.</text>
</comment>
<evidence type="ECO:0000256" key="14">
    <source>
        <dbReference type="ARBA" id="ARBA00022843"/>
    </source>
</evidence>
<keyword evidence="8" id="KW-0963">Cytoplasm</keyword>
<dbReference type="InterPro" id="IPR000644">
    <property type="entry name" value="CBS_dom"/>
</dbReference>
<keyword evidence="15 25" id="KW-0663">Pyridoxal phosphate</keyword>
<evidence type="ECO:0000256" key="10">
    <source>
        <dbReference type="ARBA" id="ARBA00022553"/>
    </source>
</evidence>
<reference evidence="27" key="1">
    <citation type="submission" date="2021-07" db="EMBL/GenBank/DDBJ databases">
        <authorList>
            <person name="Catto M.A."/>
            <person name="Jacobson A."/>
            <person name="Kennedy G."/>
            <person name="Labadie P."/>
            <person name="Hunt B.G."/>
            <person name="Srinivasan R."/>
        </authorList>
    </citation>
    <scope>NUCLEOTIDE SEQUENCE</scope>
    <source>
        <strain evidence="27">PL_HMW_Pooled</strain>
        <tissue evidence="27">Head</tissue>
    </source>
</reference>
<evidence type="ECO:0000256" key="8">
    <source>
        <dbReference type="ARBA" id="ARBA00022490"/>
    </source>
</evidence>
<evidence type="ECO:0000256" key="25">
    <source>
        <dbReference type="RuleBase" id="RU361204"/>
    </source>
</evidence>
<evidence type="ECO:0000256" key="16">
    <source>
        <dbReference type="ARBA" id="ARBA00023004"/>
    </source>
</evidence>
<evidence type="ECO:0000256" key="11">
    <source>
        <dbReference type="ARBA" id="ARBA00022605"/>
    </source>
</evidence>
<keyword evidence="28" id="KW-1185">Reference proteome</keyword>
<keyword evidence="13" id="KW-0479">Metal-binding</keyword>
<keyword evidence="18 25" id="KW-0198">Cysteine biosynthesis</keyword>
<keyword evidence="16" id="KW-0408">Iron</keyword>
<keyword evidence="12" id="KW-0349">Heme</keyword>
<dbReference type="GO" id="GO:0006535">
    <property type="term" value="P:cysteine biosynthetic process from serine"/>
    <property type="evidence" value="ECO:0007669"/>
    <property type="project" value="UniProtKB-UniRule"/>
</dbReference>
<evidence type="ECO:0000256" key="15">
    <source>
        <dbReference type="ARBA" id="ARBA00022898"/>
    </source>
</evidence>
<evidence type="ECO:0000256" key="12">
    <source>
        <dbReference type="ARBA" id="ARBA00022617"/>
    </source>
</evidence>
<keyword evidence="9" id="KW-1017">Isopeptide bond</keyword>
<dbReference type="FunFam" id="3.10.580.10:FF:000014">
    <property type="entry name" value="Cystathionine beta-synthase"/>
    <property type="match status" value="1"/>
</dbReference>
<reference evidence="27" key="2">
    <citation type="journal article" date="2023" name="BMC Genomics">
        <title>Pest status, molecular evolution, and epigenetic factors derived from the genome assembly of Frankliniella fusca, a thysanopteran phytovirus vector.</title>
        <authorList>
            <person name="Catto M.A."/>
            <person name="Labadie P.E."/>
            <person name="Jacobson A.L."/>
            <person name="Kennedy G.G."/>
            <person name="Srinivasan R."/>
            <person name="Hunt B.G."/>
        </authorList>
    </citation>
    <scope>NUCLEOTIDE SEQUENCE</scope>
    <source>
        <strain evidence="27">PL_HMW_Pooled</strain>
    </source>
</reference>
<evidence type="ECO:0000256" key="7">
    <source>
        <dbReference type="ARBA" id="ARBA00012041"/>
    </source>
</evidence>
<dbReference type="GO" id="GO:0005634">
    <property type="term" value="C:nucleus"/>
    <property type="evidence" value="ECO:0007669"/>
    <property type="project" value="UniProtKB-SubCell"/>
</dbReference>
<dbReference type="SUPFAM" id="SSF54631">
    <property type="entry name" value="CBS-domain pair"/>
    <property type="match status" value="2"/>
</dbReference>
<keyword evidence="17 24" id="KW-0129">CBS domain</keyword>
<dbReference type="EC" id="4.2.1.22" evidence="7 25"/>
<protein>
    <recommendedName>
        <fullName evidence="21 25">Cystathionine beta-synthase</fullName>
        <ecNumber evidence="7 25">4.2.1.22</ecNumber>
    </recommendedName>
</protein>
<evidence type="ECO:0000256" key="4">
    <source>
        <dbReference type="ARBA" id="ARBA00005003"/>
    </source>
</evidence>
<dbReference type="InterPro" id="IPR005857">
    <property type="entry name" value="Cysta_beta_synth"/>
</dbReference>
<evidence type="ECO:0000259" key="26">
    <source>
        <dbReference type="PROSITE" id="PS51371"/>
    </source>
</evidence>
<keyword evidence="10" id="KW-0597">Phosphoprotein</keyword>
<feature type="domain" description="CBS" evidence="26">
    <location>
        <begin position="424"/>
        <end position="481"/>
    </location>
</feature>
<keyword evidence="11 25" id="KW-0028">Amino-acid biosynthesis</keyword>
<dbReference type="InterPro" id="IPR001926">
    <property type="entry name" value="TrpB-like_PALP"/>
</dbReference>
<comment type="subcellular location">
    <subcellularLocation>
        <location evidence="3">Cytoplasm</location>
    </subcellularLocation>
    <subcellularLocation>
        <location evidence="2">Nucleus</location>
    </subcellularLocation>
</comment>
<evidence type="ECO:0000256" key="23">
    <source>
        <dbReference type="ARBA" id="ARBA00047490"/>
    </source>
</evidence>
<dbReference type="GO" id="GO:0005737">
    <property type="term" value="C:cytoplasm"/>
    <property type="evidence" value="ECO:0007669"/>
    <property type="project" value="UniProtKB-SubCell"/>
</dbReference>
<comment type="cofactor">
    <cofactor evidence="1 25">
        <name>pyridoxal 5'-phosphate</name>
        <dbReference type="ChEBI" id="CHEBI:597326"/>
    </cofactor>
</comment>
<accession>A0AAE1HEK9</accession>
<dbReference type="NCBIfam" id="TIGR01137">
    <property type="entry name" value="cysta_beta"/>
    <property type="match status" value="2"/>
</dbReference>
<dbReference type="InterPro" id="IPR036052">
    <property type="entry name" value="TrpB-like_PALP_sf"/>
</dbReference>
<dbReference type="SMART" id="SM00116">
    <property type="entry name" value="CBS"/>
    <property type="match status" value="2"/>
</dbReference>
<evidence type="ECO:0000256" key="1">
    <source>
        <dbReference type="ARBA" id="ARBA00001933"/>
    </source>
</evidence>
<comment type="catalytic activity">
    <reaction evidence="23 25">
        <text>L-homocysteine + L-serine = L,L-cystathionine + H2O</text>
        <dbReference type="Rhea" id="RHEA:10112"/>
        <dbReference type="ChEBI" id="CHEBI:15377"/>
        <dbReference type="ChEBI" id="CHEBI:33384"/>
        <dbReference type="ChEBI" id="CHEBI:58161"/>
        <dbReference type="ChEBI" id="CHEBI:58199"/>
        <dbReference type="EC" id="4.2.1.22"/>
    </reaction>
</comment>
<evidence type="ECO:0000313" key="28">
    <source>
        <dbReference type="Proteomes" id="UP001219518"/>
    </source>
</evidence>
<dbReference type="GO" id="GO:0050667">
    <property type="term" value="P:homocysteine metabolic process"/>
    <property type="evidence" value="ECO:0007669"/>
    <property type="project" value="UniProtKB-ARBA"/>
</dbReference>
<dbReference type="PROSITE" id="PS51371">
    <property type="entry name" value="CBS"/>
    <property type="match status" value="2"/>
</dbReference>
<evidence type="ECO:0000256" key="9">
    <source>
        <dbReference type="ARBA" id="ARBA00022499"/>
    </source>
</evidence>
<comment type="subunit">
    <text evidence="6">Homotetramer.</text>
</comment>
<sequence length="1056" mass="114533">MSPAPASTTRQSASGCPFAHRKDVDGGLQEDITAICNDVINGRDAFDVKTELLPPDKIHSCKWALGADPSTSPHVQWEKPVQSKILPNILSTIGNTPLVRLNKIPQSSGLKCEVVVKVEYFNPAGSIKDRIALRMVEDAEKQGILKPGGVIIEASSGNTGIGLAMVAAVKGYRFILIIPDVMSMDKIRTMTAFGAEVVRVPSCVPFDSAEGFMGVSQRIHKLIPNSLLINQFRNPSNPLAHYDTTAQEIVDACDGKIDMIVMGTGTGGTATGISRKIKECCPNAKIIAADPMGSVLALPSSLNKVGEPMTVEGVNYVFVPTTCDRSLIDEWIKVEDKVSLNMARRLIKEEGLACGGSSGLLVAGALKAAAQLKEGQRCVVLIPDTMRNYLTNFTNDSWMESRGFIESPLTKSLWWSSKQVSHLSLKQPLTITLSDSCQRAFDVMTQKGVKQLAVVTAAGVLEGVVTMSGIMSAISKGTVKLSDSVQDTIIRQFQAVLSNEPLDRLSKFLDLDEYVVIEMSVVFDKVVSNKGTIDMKTEFVRPDKVSGCKWHLGADPASSPHTKQKPCPRPKILPNILSAIGQTPMVRLNNIPKSCGVRCEMLAKCEFLNPGGSVKDRIAHRMVEDAEKKGLLKPGDVIIEPTSGNTGVGLAMAAAVKGYRCIIVMPEKMSNEKVNTLKALGAEVLRTPTSAAFDSPEGLIAVAQRLRKEIPNSIILDQYRNPGNPLAHYDMTGQEIVDACDGKIDMVVMSAGTGGTITGVARKIKELCPNVQIIGVDPLGSILAKPAELNKTDVTFYEVEGIGYDFIPTVCDQSVVDSWRKSNDKESLVMARRLISEEGFLCGGSSGAVMSEALKAAATLREGQRCVVLLPDNIRNYLTKFVSDQWMEARGFKDALPSSNQWWWSEKVSALRLEAPLSVHPSISCQEVIDIMKREGFDQLPAIDDSGNVQGMVTMGNLMSHMANGKIQASDPVEKVLYRQIRKITLDTPLSRVSKMLETDHFVLIVHTQKQYSSGDSAQNRDSIVGIVTPIDLLCHITSREGHEGTIDSECSSVSH</sequence>
<dbReference type="InterPro" id="IPR050214">
    <property type="entry name" value="Cys_Synth/Cystath_Beta-Synth"/>
</dbReference>
<keyword evidence="20" id="KW-0539">Nucleus</keyword>
<evidence type="ECO:0000256" key="18">
    <source>
        <dbReference type="ARBA" id="ARBA00023192"/>
    </source>
</evidence>
<evidence type="ECO:0000256" key="20">
    <source>
        <dbReference type="ARBA" id="ARBA00023242"/>
    </source>
</evidence>
<evidence type="ECO:0000256" key="3">
    <source>
        <dbReference type="ARBA" id="ARBA00004496"/>
    </source>
</evidence>
<dbReference type="Gene3D" id="3.40.50.1100">
    <property type="match status" value="4"/>
</dbReference>
<dbReference type="CDD" id="cd01561">
    <property type="entry name" value="CBS_like"/>
    <property type="match status" value="2"/>
</dbReference>
<dbReference type="InterPro" id="IPR046353">
    <property type="entry name" value="CBS_C"/>
</dbReference>
<dbReference type="GO" id="GO:0019343">
    <property type="term" value="P:cysteine biosynthetic process via cystathionine"/>
    <property type="evidence" value="ECO:0007669"/>
    <property type="project" value="UniProtKB-UniRule"/>
</dbReference>
<dbReference type="Pfam" id="PF00291">
    <property type="entry name" value="PALP"/>
    <property type="match status" value="2"/>
</dbReference>
<dbReference type="Proteomes" id="UP001219518">
    <property type="component" value="Unassembled WGS sequence"/>
</dbReference>
<comment type="caution">
    <text evidence="27">The sequence shown here is derived from an EMBL/GenBank/DDBJ whole genome shotgun (WGS) entry which is preliminary data.</text>
</comment>
<dbReference type="EMBL" id="JAHWGI010000983">
    <property type="protein sequence ID" value="KAK3919842.1"/>
    <property type="molecule type" value="Genomic_DNA"/>
</dbReference>
<dbReference type="FunFam" id="3.40.50.1100:FF:000118">
    <property type="entry name" value="Related to CYS4-cystathionine beta-synthase"/>
    <property type="match status" value="2"/>
</dbReference>
<evidence type="ECO:0000256" key="22">
    <source>
        <dbReference type="ARBA" id="ARBA00045425"/>
    </source>
</evidence>